<name>A0AAN8K8N6_PATCE</name>
<protein>
    <recommendedName>
        <fullName evidence="4">Phospholipid/glycerol acyltransferase domain-containing protein</fullName>
    </recommendedName>
</protein>
<proteinExistence type="inferred from homology"/>
<dbReference type="GO" id="GO:0005783">
    <property type="term" value="C:endoplasmic reticulum"/>
    <property type="evidence" value="ECO:0007669"/>
    <property type="project" value="TreeGrafter"/>
</dbReference>
<dbReference type="GO" id="GO:0036149">
    <property type="term" value="P:phosphatidylinositol acyl-chain remodeling"/>
    <property type="evidence" value="ECO:0007669"/>
    <property type="project" value="TreeGrafter"/>
</dbReference>
<accession>A0AAN8K8N6</accession>
<evidence type="ECO:0000256" key="3">
    <source>
        <dbReference type="ARBA" id="ARBA00023315"/>
    </source>
</evidence>
<dbReference type="SUPFAM" id="SSF69593">
    <property type="entry name" value="Glycerol-3-phosphate (1)-acyltransferase"/>
    <property type="match status" value="1"/>
</dbReference>
<evidence type="ECO:0000256" key="1">
    <source>
        <dbReference type="ARBA" id="ARBA00008655"/>
    </source>
</evidence>
<dbReference type="CDD" id="cd07990">
    <property type="entry name" value="LPLAT_LCLAT1-like"/>
    <property type="match status" value="1"/>
</dbReference>
<dbReference type="GO" id="GO:0016746">
    <property type="term" value="F:acyltransferase activity"/>
    <property type="evidence" value="ECO:0007669"/>
    <property type="project" value="UniProtKB-KW"/>
</dbReference>
<dbReference type="AlphaFoldDB" id="A0AAN8K8N6"/>
<dbReference type="InterPro" id="IPR002123">
    <property type="entry name" value="Plipid/glycerol_acylTrfase"/>
</dbReference>
<reference evidence="5 6" key="1">
    <citation type="submission" date="2024-01" db="EMBL/GenBank/DDBJ databases">
        <title>The genome of the rayed Mediterranean limpet Patella caerulea (Linnaeus, 1758).</title>
        <authorList>
            <person name="Anh-Thu Weber A."/>
            <person name="Halstead-Nussloch G."/>
        </authorList>
    </citation>
    <scope>NUCLEOTIDE SEQUENCE [LARGE SCALE GENOMIC DNA]</scope>
    <source>
        <strain evidence="5">AATW-2023a</strain>
        <tissue evidence="5">Whole specimen</tissue>
    </source>
</reference>
<keyword evidence="2" id="KW-0808">Transferase</keyword>
<dbReference type="PANTHER" id="PTHR10983">
    <property type="entry name" value="1-ACYLGLYCEROL-3-PHOSPHATE ACYLTRANSFERASE-RELATED"/>
    <property type="match status" value="1"/>
</dbReference>
<dbReference type="SMART" id="SM00563">
    <property type="entry name" value="PlsC"/>
    <property type="match status" value="1"/>
</dbReference>
<keyword evidence="3" id="KW-0012">Acyltransferase</keyword>
<evidence type="ECO:0000259" key="4">
    <source>
        <dbReference type="SMART" id="SM00563"/>
    </source>
</evidence>
<evidence type="ECO:0000256" key="2">
    <source>
        <dbReference type="ARBA" id="ARBA00022679"/>
    </source>
</evidence>
<dbReference type="Pfam" id="PF16076">
    <property type="entry name" value="Acyltransf_C"/>
    <property type="match status" value="1"/>
</dbReference>
<sequence>MLLSLILYLQALKWFAPTAIMLGTAPSYLTVWTTWRILTAILPSRFYRRGDDMLYSTYQRFLLFFFEHYTGVQIFLYGDVEAVLKKKEKVFYISNHQCTMDWVVCDMLAIRQGSLGNLRYILKDGLKYFPLYGFYFAEHGCVYVKRSGKFEQTKAAKRLSVLQRNNTPTWMVVFPEGTRFNPELPETIAKSQQFAKEEGFTLLSNVLTPRHKAVHVGLSNLRASLDAVYDVTIGYSNTLNKDGQRIPAAGMPDFLSGKVPEIHLHVKRFPIEEVPEDINGLRSWLHDRFVEKEKLMSHFYSRATLETFPGEVTKSKTSIASTLPSFMLWGGISALFLSTAEGRSLYWKIGLVGTLSGFVYVRLRV</sequence>
<evidence type="ECO:0000313" key="6">
    <source>
        <dbReference type="Proteomes" id="UP001347796"/>
    </source>
</evidence>
<keyword evidence="6" id="KW-1185">Reference proteome</keyword>
<dbReference type="Pfam" id="PF01553">
    <property type="entry name" value="Acyltransferase"/>
    <property type="match status" value="1"/>
</dbReference>
<dbReference type="GO" id="GO:0005739">
    <property type="term" value="C:mitochondrion"/>
    <property type="evidence" value="ECO:0007669"/>
    <property type="project" value="TreeGrafter"/>
</dbReference>
<organism evidence="5 6">
    <name type="scientific">Patella caerulea</name>
    <name type="common">Rayed Mediterranean limpet</name>
    <dbReference type="NCBI Taxonomy" id="87958"/>
    <lineage>
        <taxon>Eukaryota</taxon>
        <taxon>Metazoa</taxon>
        <taxon>Spiralia</taxon>
        <taxon>Lophotrochozoa</taxon>
        <taxon>Mollusca</taxon>
        <taxon>Gastropoda</taxon>
        <taxon>Patellogastropoda</taxon>
        <taxon>Patelloidea</taxon>
        <taxon>Patellidae</taxon>
        <taxon>Patella</taxon>
    </lineage>
</organism>
<dbReference type="EMBL" id="JAZGQO010000003">
    <property type="protein sequence ID" value="KAK6188136.1"/>
    <property type="molecule type" value="Genomic_DNA"/>
</dbReference>
<dbReference type="InterPro" id="IPR032098">
    <property type="entry name" value="Acyltransf_C"/>
</dbReference>
<gene>
    <name evidence="5" type="ORF">SNE40_004386</name>
</gene>
<evidence type="ECO:0000313" key="5">
    <source>
        <dbReference type="EMBL" id="KAK6188136.1"/>
    </source>
</evidence>
<comment type="caution">
    <text evidence="5">The sequence shown here is derived from an EMBL/GenBank/DDBJ whole genome shotgun (WGS) entry which is preliminary data.</text>
</comment>
<comment type="similarity">
    <text evidence="1">Belongs to the 1-acyl-sn-glycerol-3-phosphate acyltransferase family.</text>
</comment>
<feature type="domain" description="Phospholipid/glycerol acyltransferase" evidence="4">
    <location>
        <begin position="90"/>
        <end position="215"/>
    </location>
</feature>
<dbReference type="Proteomes" id="UP001347796">
    <property type="component" value="Unassembled WGS sequence"/>
</dbReference>
<dbReference type="PANTHER" id="PTHR10983:SF73">
    <property type="entry name" value="1-ACYL-SN-GLYCEROL-3-PHOSPHATE ACYLTRANSFERASE EPSILON"/>
    <property type="match status" value="1"/>
</dbReference>